<evidence type="ECO:0000313" key="1">
    <source>
        <dbReference type="EMBL" id="GFO12489.1"/>
    </source>
</evidence>
<keyword evidence="2" id="KW-1185">Reference proteome</keyword>
<reference evidence="1 2" key="1">
    <citation type="journal article" date="2021" name="Elife">
        <title>Chloroplast acquisition without the gene transfer in kleptoplastic sea slugs, Plakobranchus ocellatus.</title>
        <authorList>
            <person name="Maeda T."/>
            <person name="Takahashi S."/>
            <person name="Yoshida T."/>
            <person name="Shimamura S."/>
            <person name="Takaki Y."/>
            <person name="Nagai Y."/>
            <person name="Toyoda A."/>
            <person name="Suzuki Y."/>
            <person name="Arimoto A."/>
            <person name="Ishii H."/>
            <person name="Satoh N."/>
            <person name="Nishiyama T."/>
            <person name="Hasebe M."/>
            <person name="Maruyama T."/>
            <person name="Minagawa J."/>
            <person name="Obokata J."/>
            <person name="Shigenobu S."/>
        </authorList>
    </citation>
    <scope>NUCLEOTIDE SEQUENCE [LARGE SCALE GENOMIC DNA]</scope>
</reference>
<protein>
    <submittedName>
        <fullName evidence="1">Uncharacterized protein</fullName>
    </submittedName>
</protein>
<dbReference type="EMBL" id="BLXT01004423">
    <property type="protein sequence ID" value="GFO12489.1"/>
    <property type="molecule type" value="Genomic_DNA"/>
</dbReference>
<organism evidence="1 2">
    <name type="scientific">Plakobranchus ocellatus</name>
    <dbReference type="NCBI Taxonomy" id="259542"/>
    <lineage>
        <taxon>Eukaryota</taxon>
        <taxon>Metazoa</taxon>
        <taxon>Spiralia</taxon>
        <taxon>Lophotrochozoa</taxon>
        <taxon>Mollusca</taxon>
        <taxon>Gastropoda</taxon>
        <taxon>Heterobranchia</taxon>
        <taxon>Euthyneura</taxon>
        <taxon>Panpulmonata</taxon>
        <taxon>Sacoglossa</taxon>
        <taxon>Placobranchoidea</taxon>
        <taxon>Plakobranchidae</taxon>
        <taxon>Plakobranchus</taxon>
    </lineage>
</organism>
<accession>A0AAV4B1C4</accession>
<comment type="caution">
    <text evidence="1">The sequence shown here is derived from an EMBL/GenBank/DDBJ whole genome shotgun (WGS) entry which is preliminary data.</text>
</comment>
<proteinExistence type="predicted"/>
<dbReference type="Proteomes" id="UP000735302">
    <property type="component" value="Unassembled WGS sequence"/>
</dbReference>
<sequence>MWVFKSSAGREGREIHGYIFGQEDTILIFFSNQATRVAGHYFYHETVEGERREARPRTLWLVSGFVLFQVLVSPQTELFEL</sequence>
<name>A0AAV4B1C4_9GAST</name>
<evidence type="ECO:0000313" key="2">
    <source>
        <dbReference type="Proteomes" id="UP000735302"/>
    </source>
</evidence>
<dbReference type="AlphaFoldDB" id="A0AAV4B1C4"/>
<gene>
    <name evidence="1" type="ORF">PoB_003899400</name>
</gene>